<dbReference type="GO" id="GO:0009897">
    <property type="term" value="C:external side of plasma membrane"/>
    <property type="evidence" value="ECO:0007669"/>
    <property type="project" value="TreeGrafter"/>
</dbReference>
<keyword evidence="1" id="KW-0325">Glycoprotein</keyword>
<dbReference type="InterPro" id="IPR011162">
    <property type="entry name" value="MHC_I/II-like_Ag-recog"/>
</dbReference>
<dbReference type="GO" id="GO:0006955">
    <property type="term" value="P:immune response"/>
    <property type="evidence" value="ECO:0007669"/>
    <property type="project" value="TreeGrafter"/>
</dbReference>
<evidence type="ECO:0000313" key="3">
    <source>
        <dbReference type="Ensembl" id="ENSFHEP00000013922.1"/>
    </source>
</evidence>
<dbReference type="InterPro" id="IPR037055">
    <property type="entry name" value="MHC_I-like_Ag-recog_sf"/>
</dbReference>
<evidence type="ECO:0000259" key="2">
    <source>
        <dbReference type="Pfam" id="PF00129"/>
    </source>
</evidence>
<dbReference type="STRING" id="8078.ENSFHEP00000013922"/>
<sequence>MFYLILLVCKKFLFYFLSSNHNLLCFFPVTHSLKYCHTALSQAPNLPEYVAVSLVDDVQISYYDSNIQRLEPKEDWMNDLVDPQYWEIKNTHQQEIKTDGETGLGIDKIFTIPILIESVKRFDSLSILLSITIWGIFLTS</sequence>
<dbReference type="PANTHER" id="PTHR16675:SF237">
    <property type="entry name" value="MHC CLASS I ANTIGEN TRANSCRIPT VARIANT 1-RELATED"/>
    <property type="match status" value="1"/>
</dbReference>
<dbReference type="Gene3D" id="3.30.500.10">
    <property type="entry name" value="MHC class I-like antigen recognition-like"/>
    <property type="match status" value="1"/>
</dbReference>
<accession>A0A3Q2PMT4</accession>
<reference evidence="3" key="2">
    <citation type="submission" date="2025-09" db="UniProtKB">
        <authorList>
            <consortium name="Ensembl"/>
        </authorList>
    </citation>
    <scope>IDENTIFICATION</scope>
</reference>
<dbReference type="InterPro" id="IPR050208">
    <property type="entry name" value="MHC_class-I_related"/>
</dbReference>
<dbReference type="InterPro" id="IPR011161">
    <property type="entry name" value="MHC_I-like_Ag-recog"/>
</dbReference>
<keyword evidence="4" id="KW-1185">Reference proteome</keyword>
<evidence type="ECO:0000256" key="1">
    <source>
        <dbReference type="ARBA" id="ARBA00023180"/>
    </source>
</evidence>
<dbReference type="Proteomes" id="UP000265000">
    <property type="component" value="Unplaced"/>
</dbReference>
<proteinExistence type="predicted"/>
<dbReference type="Pfam" id="PF00129">
    <property type="entry name" value="MHC_I"/>
    <property type="match status" value="1"/>
</dbReference>
<dbReference type="PANTHER" id="PTHR16675">
    <property type="entry name" value="MHC CLASS I-RELATED"/>
    <property type="match status" value="1"/>
</dbReference>
<dbReference type="Ensembl" id="ENSFHET00000021581.1">
    <property type="protein sequence ID" value="ENSFHEP00000013922.1"/>
    <property type="gene ID" value="ENSFHEG00000015458.1"/>
</dbReference>
<dbReference type="SUPFAM" id="SSF54452">
    <property type="entry name" value="MHC antigen-recognition domain"/>
    <property type="match status" value="1"/>
</dbReference>
<feature type="domain" description="MHC class I-like antigen recognition-like" evidence="2">
    <location>
        <begin position="30"/>
        <end position="94"/>
    </location>
</feature>
<protein>
    <recommendedName>
        <fullName evidence="2">MHC class I-like antigen recognition-like domain-containing protein</fullName>
    </recommendedName>
</protein>
<organism evidence="3 4">
    <name type="scientific">Fundulus heteroclitus</name>
    <name type="common">Killifish</name>
    <name type="synonym">Mummichog</name>
    <dbReference type="NCBI Taxonomy" id="8078"/>
    <lineage>
        <taxon>Eukaryota</taxon>
        <taxon>Metazoa</taxon>
        <taxon>Chordata</taxon>
        <taxon>Craniata</taxon>
        <taxon>Vertebrata</taxon>
        <taxon>Euteleostomi</taxon>
        <taxon>Actinopterygii</taxon>
        <taxon>Neopterygii</taxon>
        <taxon>Teleostei</taxon>
        <taxon>Neoteleostei</taxon>
        <taxon>Acanthomorphata</taxon>
        <taxon>Ovalentaria</taxon>
        <taxon>Atherinomorphae</taxon>
        <taxon>Cyprinodontiformes</taxon>
        <taxon>Fundulidae</taxon>
        <taxon>Fundulus</taxon>
    </lineage>
</organism>
<evidence type="ECO:0000313" key="4">
    <source>
        <dbReference type="Proteomes" id="UP000265000"/>
    </source>
</evidence>
<dbReference type="GO" id="GO:0005615">
    <property type="term" value="C:extracellular space"/>
    <property type="evidence" value="ECO:0007669"/>
    <property type="project" value="TreeGrafter"/>
</dbReference>
<dbReference type="AlphaFoldDB" id="A0A3Q2PMT4"/>
<dbReference type="GeneTree" id="ENSGT01030000235153"/>
<name>A0A3Q2PMT4_FUNHE</name>
<reference evidence="3" key="1">
    <citation type="submission" date="2025-08" db="UniProtKB">
        <authorList>
            <consortium name="Ensembl"/>
        </authorList>
    </citation>
    <scope>IDENTIFICATION</scope>
</reference>